<keyword evidence="3" id="KW-1185">Reference proteome</keyword>
<protein>
    <recommendedName>
        <fullName evidence="1">N-acetyltransferase domain-containing protein</fullName>
    </recommendedName>
</protein>
<dbReference type="InterPro" id="IPR000182">
    <property type="entry name" value="GNAT_dom"/>
</dbReference>
<reference evidence="2 3" key="1">
    <citation type="submission" date="2014-10" db="EMBL/GenBank/DDBJ databases">
        <title>Pedobacter Kyungheensis.</title>
        <authorList>
            <person name="Anderson B.M."/>
            <person name="Newman J.D."/>
        </authorList>
    </citation>
    <scope>NUCLEOTIDE SEQUENCE [LARGE SCALE GENOMIC DNA]</scope>
    <source>
        <strain evidence="2 3">KACC 16221</strain>
    </source>
</reference>
<gene>
    <name evidence="2" type="ORF">OC25_17135</name>
</gene>
<comment type="caution">
    <text evidence="2">The sequence shown here is derived from an EMBL/GenBank/DDBJ whole genome shotgun (WGS) entry which is preliminary data.</text>
</comment>
<dbReference type="RefSeq" id="WP_039478509.1">
    <property type="nucleotide sequence ID" value="NZ_JSYN01000020.1"/>
</dbReference>
<dbReference type="SUPFAM" id="SSF55729">
    <property type="entry name" value="Acyl-CoA N-acyltransferases (Nat)"/>
    <property type="match status" value="1"/>
</dbReference>
<dbReference type="GO" id="GO:0016747">
    <property type="term" value="F:acyltransferase activity, transferring groups other than amino-acyl groups"/>
    <property type="evidence" value="ECO:0007669"/>
    <property type="project" value="InterPro"/>
</dbReference>
<dbReference type="AlphaFoldDB" id="A0A0C1D5R5"/>
<accession>A0A0C1D5R5</accession>
<organism evidence="2 3">
    <name type="scientific">Pedobacter kyungheensis</name>
    <dbReference type="NCBI Taxonomy" id="1069985"/>
    <lineage>
        <taxon>Bacteria</taxon>
        <taxon>Pseudomonadati</taxon>
        <taxon>Bacteroidota</taxon>
        <taxon>Sphingobacteriia</taxon>
        <taxon>Sphingobacteriales</taxon>
        <taxon>Sphingobacteriaceae</taxon>
        <taxon>Pedobacter</taxon>
    </lineage>
</organism>
<evidence type="ECO:0000313" key="3">
    <source>
        <dbReference type="Proteomes" id="UP000031246"/>
    </source>
</evidence>
<evidence type="ECO:0000259" key="1">
    <source>
        <dbReference type="PROSITE" id="PS51186"/>
    </source>
</evidence>
<dbReference type="PANTHER" id="PTHR41368">
    <property type="entry name" value="PROTEIN YGHO"/>
    <property type="match status" value="1"/>
</dbReference>
<dbReference type="EMBL" id="JSYN01000020">
    <property type="protein sequence ID" value="KIA92396.1"/>
    <property type="molecule type" value="Genomic_DNA"/>
</dbReference>
<dbReference type="PROSITE" id="PS51186">
    <property type="entry name" value="GNAT"/>
    <property type="match status" value="1"/>
</dbReference>
<dbReference type="InterPro" id="IPR016181">
    <property type="entry name" value="Acyl_CoA_acyltransferase"/>
</dbReference>
<evidence type="ECO:0000313" key="2">
    <source>
        <dbReference type="EMBL" id="KIA92396.1"/>
    </source>
</evidence>
<feature type="domain" description="N-acetyltransferase" evidence="1">
    <location>
        <begin position="199"/>
        <end position="373"/>
    </location>
</feature>
<dbReference type="InterPro" id="IPR039968">
    <property type="entry name" value="BcerS-like"/>
</dbReference>
<sequence>MRIIKPVTDKKDLKAFIDFPHTLYAGDPNYVPELFIAQRDLLTPGKHPFFQHSTIALFLLLDGSEIIGRIAAIENTRHNQVYESTDGFFGFFDCINDEDAARLLIQKVHQWLEARKLTRVLGPVNFSTNEVCGLLIEGFDGPPVAMMPYNAPYYLPLLEKMGYVKNVDLRAYRYTVENYSDRSLKLMDRIKERLLRNNITIRHINMKKFAEERDALREVYNKAWDKNLGFVPMSDAEFEYTANDLKLILDPKFCIMAEQEGKIVGFALAIPDINQVLIKIKRGRLFPTGLIKLLANKKKINGIRIMLLGVVDGYRKMGIEACLYGEIIRHFLEKKMKYAEASWTLEHNDMVNRPIEDIGGKLYRKYRILEKNL</sequence>
<dbReference type="Gene3D" id="3.40.630.30">
    <property type="match status" value="1"/>
</dbReference>
<dbReference type="PANTHER" id="PTHR41368:SF1">
    <property type="entry name" value="PROTEIN YGHO"/>
    <property type="match status" value="1"/>
</dbReference>
<proteinExistence type="predicted"/>
<dbReference type="OrthoDB" id="9806005at2"/>
<dbReference type="Proteomes" id="UP000031246">
    <property type="component" value="Unassembled WGS sequence"/>
</dbReference>
<name>A0A0C1D5R5_9SPHI</name>